<accession>A0A2N0WAN7</accession>
<dbReference type="RefSeq" id="WP_101237334.1">
    <property type="nucleotide sequence ID" value="NZ_PISJ01000020.1"/>
</dbReference>
<dbReference type="EMBL" id="PISJ01000020">
    <property type="protein sequence ID" value="PKF31559.1"/>
    <property type="molecule type" value="Genomic_DNA"/>
</dbReference>
<dbReference type="AlphaFoldDB" id="A0A2N0WAN7"/>
<dbReference type="Proteomes" id="UP000233553">
    <property type="component" value="Unassembled WGS sequence"/>
</dbReference>
<reference evidence="1 2" key="1">
    <citation type="submission" date="2017-12" db="EMBL/GenBank/DDBJ databases">
        <title>Draft Genome sequences of multiple microbial strains isolated from spacecraft associated surfaces.</title>
        <authorList>
            <person name="Seuylemezian A."/>
            <person name="Vaishampayan P."/>
            <person name="Venkateswaran K."/>
        </authorList>
    </citation>
    <scope>NUCLEOTIDE SEQUENCE [LARGE SCALE GENOMIC DNA]</scope>
    <source>
        <strain evidence="1 2">2P01AA</strain>
    </source>
</reference>
<name>A0A2N0WAN7_9GAMM</name>
<evidence type="ECO:0000313" key="2">
    <source>
        <dbReference type="Proteomes" id="UP000233553"/>
    </source>
</evidence>
<evidence type="ECO:0000313" key="1">
    <source>
        <dbReference type="EMBL" id="PKF31559.1"/>
    </source>
</evidence>
<organism evidence="1 2">
    <name type="scientific">Acinetobacter proteolyticus</name>
    <dbReference type="NCBI Taxonomy" id="1776741"/>
    <lineage>
        <taxon>Bacteria</taxon>
        <taxon>Pseudomonadati</taxon>
        <taxon>Pseudomonadota</taxon>
        <taxon>Gammaproteobacteria</taxon>
        <taxon>Moraxellales</taxon>
        <taxon>Moraxellaceae</taxon>
        <taxon>Acinetobacter</taxon>
    </lineage>
</organism>
<gene>
    <name evidence="1" type="ORF">CW311_17615</name>
</gene>
<protein>
    <submittedName>
        <fullName evidence="1">Uncharacterized protein</fullName>
    </submittedName>
</protein>
<sequence>MIVEIEIPFWQDPQCHVFTQQYRDDLITYFTCWDDNAELIKNKLGEIFFNDVLSVKVESKIRSYLIDEPEYRSSIYEVLDSKVIRKYLKKREKWEYSKVNIKDYRCFVVNSHDYQIVIIAKKYTFKLISVDPHTDVIYKKILELN</sequence>
<proteinExistence type="predicted"/>
<comment type="caution">
    <text evidence="1">The sequence shown here is derived from an EMBL/GenBank/DDBJ whole genome shotgun (WGS) entry which is preliminary data.</text>
</comment>